<dbReference type="InterPro" id="IPR053716">
    <property type="entry name" value="Flag_assembly_chemotaxis_eff"/>
</dbReference>
<dbReference type="AlphaFoldDB" id="A0A2S5GGE6"/>
<evidence type="ECO:0000256" key="6">
    <source>
        <dbReference type="ARBA" id="ARBA00022500"/>
    </source>
</evidence>
<dbReference type="OrthoDB" id="2968361at2"/>
<dbReference type="Pfam" id="PF02050">
    <property type="entry name" value="FliJ"/>
    <property type="match status" value="1"/>
</dbReference>
<dbReference type="GO" id="GO:0071973">
    <property type="term" value="P:bacterial-type flagellum-dependent cell motility"/>
    <property type="evidence" value="ECO:0007669"/>
    <property type="project" value="InterPro"/>
</dbReference>
<evidence type="ECO:0000256" key="5">
    <source>
        <dbReference type="ARBA" id="ARBA00022475"/>
    </source>
</evidence>
<comment type="caution">
    <text evidence="11">The sequence shown here is derived from an EMBL/GenBank/DDBJ whole genome shotgun (WGS) entry which is preliminary data.</text>
</comment>
<evidence type="ECO:0000256" key="8">
    <source>
        <dbReference type="ARBA" id="ARBA00022927"/>
    </source>
</evidence>
<proteinExistence type="inferred from homology"/>
<protein>
    <recommendedName>
        <fullName evidence="3">Flagellar FliJ protein</fullName>
    </recommendedName>
</protein>
<accession>A0A2S5GGE6</accession>
<keyword evidence="7" id="KW-1005">Bacterial flagellum biogenesis</keyword>
<sequence length="148" mass="17970">MQQQFRFERVLTVREREEKEAEEHFKDSIESFEQTARKLYHLLKKKETMEESQSAYIQNGVAVQTLRHSQQFLVNIEKSIAYQQKLVMEARSAMQWHEQKLKERQIEVKKYKKIKEKDQVKYLDLQKKLDGKIMDELSVIQFMSKRSR</sequence>
<dbReference type="GO" id="GO:0015031">
    <property type="term" value="P:protein transport"/>
    <property type="evidence" value="ECO:0007669"/>
    <property type="project" value="UniProtKB-KW"/>
</dbReference>
<keyword evidence="12" id="KW-1185">Reference proteome</keyword>
<comment type="subcellular location">
    <subcellularLocation>
        <location evidence="1">Cell membrane</location>
        <topology evidence="1">Peripheral membrane protein</topology>
        <orientation evidence="1">Cytoplasmic side</orientation>
    </subcellularLocation>
</comment>
<dbReference type="GO" id="GO:0005886">
    <property type="term" value="C:plasma membrane"/>
    <property type="evidence" value="ECO:0007669"/>
    <property type="project" value="UniProtKB-SubCell"/>
</dbReference>
<evidence type="ECO:0000313" key="12">
    <source>
        <dbReference type="Proteomes" id="UP000239047"/>
    </source>
</evidence>
<keyword evidence="10" id="KW-1006">Bacterial flagellum protein export</keyword>
<evidence type="ECO:0000256" key="10">
    <source>
        <dbReference type="ARBA" id="ARBA00023225"/>
    </source>
</evidence>
<name>A0A2S5GGE6_9BACL</name>
<evidence type="ECO:0000313" key="11">
    <source>
        <dbReference type="EMBL" id="PPA72056.1"/>
    </source>
</evidence>
<keyword evidence="11" id="KW-0966">Cell projection</keyword>
<organism evidence="11 12">
    <name type="scientific">Jeotgalibacillus proteolyticus</name>
    <dbReference type="NCBI Taxonomy" id="2082395"/>
    <lineage>
        <taxon>Bacteria</taxon>
        <taxon>Bacillati</taxon>
        <taxon>Bacillota</taxon>
        <taxon>Bacilli</taxon>
        <taxon>Bacillales</taxon>
        <taxon>Caryophanaceae</taxon>
        <taxon>Jeotgalibacillus</taxon>
    </lineage>
</organism>
<keyword evidence="4" id="KW-0813">Transport</keyword>
<evidence type="ECO:0000256" key="9">
    <source>
        <dbReference type="ARBA" id="ARBA00023136"/>
    </source>
</evidence>
<evidence type="ECO:0000256" key="1">
    <source>
        <dbReference type="ARBA" id="ARBA00004413"/>
    </source>
</evidence>
<keyword evidence="9" id="KW-0472">Membrane</keyword>
<dbReference type="GO" id="GO:0044781">
    <property type="term" value="P:bacterial-type flagellum organization"/>
    <property type="evidence" value="ECO:0007669"/>
    <property type="project" value="UniProtKB-KW"/>
</dbReference>
<dbReference type="NCBIfam" id="TIGR02473">
    <property type="entry name" value="flagell_FliJ"/>
    <property type="match status" value="1"/>
</dbReference>
<evidence type="ECO:0000256" key="7">
    <source>
        <dbReference type="ARBA" id="ARBA00022795"/>
    </source>
</evidence>
<comment type="similarity">
    <text evidence="2">Belongs to the FliJ family.</text>
</comment>
<dbReference type="EMBL" id="PREZ01000001">
    <property type="protein sequence ID" value="PPA72056.1"/>
    <property type="molecule type" value="Genomic_DNA"/>
</dbReference>
<evidence type="ECO:0000256" key="2">
    <source>
        <dbReference type="ARBA" id="ARBA00010004"/>
    </source>
</evidence>
<dbReference type="Proteomes" id="UP000239047">
    <property type="component" value="Unassembled WGS sequence"/>
</dbReference>
<keyword evidence="8" id="KW-0653">Protein transport</keyword>
<gene>
    <name evidence="11" type="primary">fliJ</name>
    <name evidence="11" type="ORF">C4B60_01355</name>
</gene>
<dbReference type="InterPro" id="IPR012823">
    <property type="entry name" value="Flagell_FliJ"/>
</dbReference>
<evidence type="ECO:0000256" key="4">
    <source>
        <dbReference type="ARBA" id="ARBA00022448"/>
    </source>
</evidence>
<keyword evidence="6" id="KW-0145">Chemotaxis</keyword>
<keyword evidence="5" id="KW-1003">Cell membrane</keyword>
<keyword evidence="11" id="KW-0282">Flagellum</keyword>
<dbReference type="Gene3D" id="1.10.287.1700">
    <property type="match status" value="1"/>
</dbReference>
<keyword evidence="11" id="KW-0969">Cilium</keyword>
<dbReference type="GO" id="GO:0006935">
    <property type="term" value="P:chemotaxis"/>
    <property type="evidence" value="ECO:0007669"/>
    <property type="project" value="UniProtKB-KW"/>
</dbReference>
<reference evidence="11 12" key="1">
    <citation type="submission" date="2018-02" db="EMBL/GenBank/DDBJ databases">
        <title>Jeotgalibacillus proteolyticum sp. nov. a protease producing bacterium isolated from ocean sediments of Laizhou Bay.</title>
        <authorList>
            <person name="Li Y."/>
        </authorList>
    </citation>
    <scope>NUCLEOTIDE SEQUENCE [LARGE SCALE GENOMIC DNA]</scope>
    <source>
        <strain evidence="11 12">22-7</strain>
    </source>
</reference>
<dbReference type="GO" id="GO:0009288">
    <property type="term" value="C:bacterial-type flagellum"/>
    <property type="evidence" value="ECO:0007669"/>
    <property type="project" value="InterPro"/>
</dbReference>
<evidence type="ECO:0000256" key="3">
    <source>
        <dbReference type="ARBA" id="ARBA00020392"/>
    </source>
</evidence>
<dbReference type="RefSeq" id="WP_104055964.1">
    <property type="nucleotide sequence ID" value="NZ_PREZ01000001.1"/>
</dbReference>